<keyword evidence="8" id="KW-1185">Reference proteome</keyword>
<dbReference type="PANTHER" id="PTHR48021:SF24">
    <property type="entry name" value="MAJOR FACILITATOR SUPERFAMILY (MFS) PROFILE DOMAIN-CONTAINING PROTEIN"/>
    <property type="match status" value="1"/>
</dbReference>
<comment type="caution">
    <text evidence="7">The sequence shown here is derived from an EMBL/GenBank/DDBJ whole genome shotgun (WGS) entry which is preliminary data.</text>
</comment>
<keyword evidence="4 5" id="KW-0472">Membrane</keyword>
<feature type="domain" description="Major facilitator superfamily (MFS) profile" evidence="6">
    <location>
        <begin position="17"/>
        <end position="428"/>
    </location>
</feature>
<name>A0AAN7P6J7_9COLE</name>
<dbReference type="PROSITE" id="PS50850">
    <property type="entry name" value="MFS"/>
    <property type="match status" value="1"/>
</dbReference>
<gene>
    <name evidence="7" type="ORF">RN001_010495</name>
</gene>
<feature type="transmembrane region" description="Helical" evidence="5">
    <location>
        <begin position="405"/>
        <end position="424"/>
    </location>
</feature>
<evidence type="ECO:0000256" key="3">
    <source>
        <dbReference type="ARBA" id="ARBA00022989"/>
    </source>
</evidence>
<dbReference type="InterPro" id="IPR005828">
    <property type="entry name" value="MFS_sugar_transport-like"/>
</dbReference>
<feature type="transmembrane region" description="Helical" evidence="5">
    <location>
        <begin position="373"/>
        <end position="393"/>
    </location>
</feature>
<keyword evidence="2 5" id="KW-0812">Transmembrane</keyword>
<feature type="transmembrane region" description="Helical" evidence="5">
    <location>
        <begin position="168"/>
        <end position="189"/>
    </location>
</feature>
<dbReference type="InterPro" id="IPR020846">
    <property type="entry name" value="MFS_dom"/>
</dbReference>
<dbReference type="InterPro" id="IPR050549">
    <property type="entry name" value="MFS_Trehalose_Transporter"/>
</dbReference>
<dbReference type="SUPFAM" id="SSF103473">
    <property type="entry name" value="MFS general substrate transporter"/>
    <property type="match status" value="1"/>
</dbReference>
<comment type="subcellular location">
    <subcellularLocation>
        <location evidence="1">Membrane</location>
        <topology evidence="1">Multi-pass membrane protein</topology>
    </subcellularLocation>
</comment>
<feature type="transmembrane region" description="Helical" evidence="5">
    <location>
        <begin position="340"/>
        <end position="361"/>
    </location>
</feature>
<dbReference type="EMBL" id="JARPUR010000004">
    <property type="protein sequence ID" value="KAK4877989.1"/>
    <property type="molecule type" value="Genomic_DNA"/>
</dbReference>
<evidence type="ECO:0000256" key="5">
    <source>
        <dbReference type="SAM" id="Phobius"/>
    </source>
</evidence>
<evidence type="ECO:0000313" key="7">
    <source>
        <dbReference type="EMBL" id="KAK4877989.1"/>
    </source>
</evidence>
<feature type="transmembrane region" description="Helical" evidence="5">
    <location>
        <begin position="89"/>
        <end position="109"/>
    </location>
</feature>
<feature type="transmembrane region" description="Helical" evidence="5">
    <location>
        <begin position="309"/>
        <end position="328"/>
    </location>
</feature>
<dbReference type="Proteomes" id="UP001353858">
    <property type="component" value="Unassembled WGS sequence"/>
</dbReference>
<reference evidence="8" key="1">
    <citation type="submission" date="2023-01" db="EMBL/GenBank/DDBJ databases">
        <title>Key to firefly adult light organ development and bioluminescence: homeobox transcription factors regulate luciferase expression and transportation to peroxisome.</title>
        <authorList>
            <person name="Fu X."/>
        </authorList>
    </citation>
    <scope>NUCLEOTIDE SEQUENCE [LARGE SCALE GENOMIC DNA]</scope>
</reference>
<evidence type="ECO:0000313" key="8">
    <source>
        <dbReference type="Proteomes" id="UP001353858"/>
    </source>
</evidence>
<feature type="transmembrane region" description="Helical" evidence="5">
    <location>
        <begin position="56"/>
        <end position="77"/>
    </location>
</feature>
<feature type="transmembrane region" description="Helical" evidence="5">
    <location>
        <begin position="21"/>
        <end position="44"/>
    </location>
</feature>
<dbReference type="GO" id="GO:0016020">
    <property type="term" value="C:membrane"/>
    <property type="evidence" value="ECO:0007669"/>
    <property type="project" value="UniProtKB-SubCell"/>
</dbReference>
<dbReference type="InterPro" id="IPR036259">
    <property type="entry name" value="MFS_trans_sf"/>
</dbReference>
<feature type="transmembrane region" description="Helical" evidence="5">
    <location>
        <begin position="241"/>
        <end position="267"/>
    </location>
</feature>
<organism evidence="7 8">
    <name type="scientific">Aquatica leii</name>
    <dbReference type="NCBI Taxonomy" id="1421715"/>
    <lineage>
        <taxon>Eukaryota</taxon>
        <taxon>Metazoa</taxon>
        <taxon>Ecdysozoa</taxon>
        <taxon>Arthropoda</taxon>
        <taxon>Hexapoda</taxon>
        <taxon>Insecta</taxon>
        <taxon>Pterygota</taxon>
        <taxon>Neoptera</taxon>
        <taxon>Endopterygota</taxon>
        <taxon>Coleoptera</taxon>
        <taxon>Polyphaga</taxon>
        <taxon>Elateriformia</taxon>
        <taxon>Elateroidea</taxon>
        <taxon>Lampyridae</taxon>
        <taxon>Luciolinae</taxon>
        <taxon>Aquatica</taxon>
    </lineage>
</organism>
<dbReference type="GO" id="GO:0022857">
    <property type="term" value="F:transmembrane transporter activity"/>
    <property type="evidence" value="ECO:0007669"/>
    <property type="project" value="InterPro"/>
</dbReference>
<dbReference type="Pfam" id="PF00083">
    <property type="entry name" value="Sugar_tr"/>
    <property type="match status" value="1"/>
</dbReference>
<accession>A0AAN7P6J7</accession>
<evidence type="ECO:0000256" key="1">
    <source>
        <dbReference type="ARBA" id="ARBA00004141"/>
    </source>
</evidence>
<evidence type="ECO:0000256" key="2">
    <source>
        <dbReference type="ARBA" id="ARBA00022692"/>
    </source>
</evidence>
<dbReference type="PANTHER" id="PTHR48021">
    <property type="match status" value="1"/>
</dbReference>
<protein>
    <recommendedName>
        <fullName evidence="6">Major facilitator superfamily (MFS) profile domain-containing protein</fullName>
    </recommendedName>
</protein>
<keyword evidence="3 5" id="KW-1133">Transmembrane helix</keyword>
<evidence type="ECO:0000256" key="4">
    <source>
        <dbReference type="ARBA" id="ARBA00023136"/>
    </source>
</evidence>
<proteinExistence type="predicted"/>
<sequence length="468" mass="52578">MNEVLTSTNIKGVWPQVLATLVSSSFSICFGSSIAYTAILIAQLKNEFKPITDDEASWISSIGSPLMVLTSGILILIVDAFGRLNSLRLMIAPFILGQILIATSTNLSMLLVGKALSIGVSVAFPIISSVYITEISLPSARGLLLSFKPVIISFAMLITYIQGKFFNWRIIAYIIGIYAIVVFLLSMLVPESVLWLSSKHRKSQAAKSAKWFGVPEVVDVRPNNSKLKLSSFQKPTFYKPIAFITGFYMFQELSGTNVIFINLITFFDDFGTKYDPFTISIYLSSAKFFMNMCNSWLMSRFGRRSLTMFSFLGMAIAITVSATFTMMVNKGGTSYQWVPPVMLIAYVVFLNCGVMFMPYLISSELCPGRIRGAAQSISFAISHVMTFIALQLYYLLKKHCTSWYIQYYFGAMALVGVFYSYVFMPETHNKTLTEIEDYFWSHSNYISAQTVKKNQEKNVLLKTNQFNC</sequence>
<dbReference type="AlphaFoldDB" id="A0AAN7P6J7"/>
<evidence type="ECO:0000259" key="6">
    <source>
        <dbReference type="PROSITE" id="PS50850"/>
    </source>
</evidence>
<dbReference type="Gene3D" id="1.20.1250.20">
    <property type="entry name" value="MFS general substrate transporter like domains"/>
    <property type="match status" value="1"/>
</dbReference>